<evidence type="ECO:0000313" key="2">
    <source>
        <dbReference type="EMBL" id="KAF8819641.1"/>
    </source>
</evidence>
<dbReference type="Gene3D" id="1.10.3450.20">
    <property type="match status" value="1"/>
</dbReference>
<proteinExistence type="inferred from homology"/>
<sequence>MTAKPSTPFFHLDWIYQCTSQDVVSTDEQSLSLFYKKLWTFLRYGSLLLADRLVQSHRQFWLLEFLHANEAWLDPYSPADVECSLPSMEFLYELIDSEWILRPCLIPSGHTVKDLHILHSAAKQQLMGMKRKNLGRIGDGNKWRSLFKSIVKQMCASHSYQETSPVHRFSPYQPALYGYMAGDLTPLLRVSETYKDIMFAVIHTLKEDVIDYQLSQLRATQPSQQFYGEPSKGLSSTFPSNLEYNNASHLNYDNLEISVFESLQSYFNNSRGFSAPTAIPKEFHRSIYSEACESIQILQIHLILGQLNGNAYKHIYQLLQQWNSSGIIFQGQTIYPLPECVRQFSSYFTTVFDDLYSEESPLKPSLGDKDILVGAFVNELIHSGRATELFELFIEKVNYLSQKQKMEAFCVLLWREFDEGIWMTKNGENRLAAYILKLSLHFNAEILLLLSYLAVECWEFVKASEILKGKIQNHRERLRFAILCILLTYSTIYKNKSPAEVTHLSLVGCYYESMMTDPLHSSSLTSFSPPHPLLSTAAVSLCDFISTRVYSELYSPLLNSLVNSIGKRRPLPQCLTEDQLSFKEIEIFLRDEWHGHLLIGATPIPTEGIHQFIGLHHYCKLVGLLLQWKTSTLTSPSGKLSECTHSREFSSSSFSPCKDSPFSTFSSLRREELSKNHSQTTTESPLNKKLAKYCKKLFAKLRHGVFPTTIELSEKFGHEFFLSHILKLPHFCENVNTVSFEETQDWATTQSISEKEVSSLPSIVPPSVSENLDEKSILLIHRLRAELTFDILTVIITNIRHSSFQAMPSHWPPRGVWTPSKNDFAVNCGDVSQNGRRA</sequence>
<keyword evidence="1" id="KW-0509">mRNA transport</keyword>
<gene>
    <name evidence="2" type="ORF">IE077_000731</name>
</gene>
<evidence type="ECO:0000256" key="1">
    <source>
        <dbReference type="RuleBase" id="RU365072"/>
    </source>
</evidence>
<dbReference type="Proteomes" id="UP000823046">
    <property type="component" value="Unassembled WGS sequence"/>
</dbReference>
<dbReference type="InterPro" id="IPR007252">
    <property type="entry name" value="Nup84/Nup107"/>
</dbReference>
<dbReference type="EMBL" id="JADAQX010000658">
    <property type="protein sequence ID" value="KAF8819641.1"/>
    <property type="molecule type" value="Genomic_DNA"/>
</dbReference>
<keyword evidence="1" id="KW-0906">Nuclear pore complex</keyword>
<keyword evidence="1" id="KW-0813">Transport</keyword>
<reference evidence="2 3" key="1">
    <citation type="journal article" date="2020" name="bioRxiv">
        <title>Metabolic contributions of an alphaproteobacterial endosymbiont in the apicomplexan Cardiosporidium cionae.</title>
        <authorList>
            <person name="Hunter E.S."/>
            <person name="Paight C.J."/>
            <person name="Lane C.E."/>
        </authorList>
    </citation>
    <scope>NUCLEOTIDE SEQUENCE [LARGE SCALE GENOMIC DNA]</scope>
    <source>
        <strain evidence="2">ESH_2018</strain>
    </source>
</reference>
<comment type="subcellular location">
    <subcellularLocation>
        <location evidence="1">Nucleus</location>
        <location evidence="1">Nuclear pore complex</location>
    </subcellularLocation>
    <subcellularLocation>
        <location evidence="1">Nucleus membrane</location>
    </subcellularLocation>
</comment>
<keyword evidence="1" id="KW-0472">Membrane</keyword>
<comment type="function">
    <text evidence="1">Functions as a component of the nuclear pore complex (NPC).</text>
</comment>
<name>A0ABQ7J6L0_9APIC</name>
<keyword evidence="1" id="KW-0653">Protein transport</keyword>
<comment type="caution">
    <text evidence="2">The sequence shown here is derived from an EMBL/GenBank/DDBJ whole genome shotgun (WGS) entry which is preliminary data.</text>
</comment>
<comment type="similarity">
    <text evidence="1">Belongs to the nucleoporin Nup84/Nup107 family.</text>
</comment>
<evidence type="ECO:0000313" key="3">
    <source>
        <dbReference type="Proteomes" id="UP000823046"/>
    </source>
</evidence>
<dbReference type="Pfam" id="PF04121">
    <property type="entry name" value="Nup84_Nup100"/>
    <property type="match status" value="1"/>
</dbReference>
<keyword evidence="1" id="KW-0811">Translocation</keyword>
<accession>A0ABQ7J6L0</accession>
<keyword evidence="1" id="KW-0539">Nucleus</keyword>
<organism evidence="2 3">
    <name type="scientific">Cardiosporidium cionae</name>
    <dbReference type="NCBI Taxonomy" id="476202"/>
    <lineage>
        <taxon>Eukaryota</taxon>
        <taxon>Sar</taxon>
        <taxon>Alveolata</taxon>
        <taxon>Apicomplexa</taxon>
        <taxon>Aconoidasida</taxon>
        <taxon>Nephromycida</taxon>
        <taxon>Cardiosporidium</taxon>
    </lineage>
</organism>
<keyword evidence="3" id="KW-1185">Reference proteome</keyword>
<protein>
    <recommendedName>
        <fullName evidence="1">Nuclear pore complex protein</fullName>
    </recommendedName>
</protein>
<comment type="subunit">
    <text evidence="1">Part of the nuclear pore complex (NPC).</text>
</comment>